<organism evidence="2 3">
    <name type="scientific">Rhodocytophaga aerolata</name>
    <dbReference type="NCBI Taxonomy" id="455078"/>
    <lineage>
        <taxon>Bacteria</taxon>
        <taxon>Pseudomonadati</taxon>
        <taxon>Bacteroidota</taxon>
        <taxon>Cytophagia</taxon>
        <taxon>Cytophagales</taxon>
        <taxon>Rhodocytophagaceae</taxon>
        <taxon>Rhodocytophaga</taxon>
    </lineage>
</organism>
<evidence type="ECO:0000313" key="3">
    <source>
        <dbReference type="Proteomes" id="UP001168528"/>
    </source>
</evidence>
<evidence type="ECO:0000259" key="1">
    <source>
        <dbReference type="Pfam" id="PF12275"/>
    </source>
</evidence>
<comment type="caution">
    <text evidence="2">The sequence shown here is derived from an EMBL/GenBank/DDBJ whole genome shotgun (WGS) entry which is preliminary data.</text>
</comment>
<dbReference type="EMBL" id="JAUKPO010000007">
    <property type="protein sequence ID" value="MDO1447393.1"/>
    <property type="molecule type" value="Genomic_DNA"/>
</dbReference>
<protein>
    <submittedName>
        <fullName evidence="2">DUF3616 domain-containing protein</fullName>
    </submittedName>
</protein>
<dbReference type="InterPro" id="IPR022060">
    <property type="entry name" value="DUF3616"/>
</dbReference>
<evidence type="ECO:0000313" key="2">
    <source>
        <dbReference type="EMBL" id="MDO1447393.1"/>
    </source>
</evidence>
<dbReference type="RefSeq" id="WP_302038197.1">
    <property type="nucleotide sequence ID" value="NZ_JAUKPO010000007.1"/>
</dbReference>
<reference evidence="2" key="1">
    <citation type="submission" date="2023-07" db="EMBL/GenBank/DDBJ databases">
        <title>The genome sequence of Rhodocytophaga aerolata KACC 12507.</title>
        <authorList>
            <person name="Zhang X."/>
        </authorList>
    </citation>
    <scope>NUCLEOTIDE SEQUENCE</scope>
    <source>
        <strain evidence="2">KACC 12507</strain>
    </source>
</reference>
<proteinExistence type="predicted"/>
<dbReference type="Pfam" id="PF12275">
    <property type="entry name" value="DUF3616"/>
    <property type="match status" value="1"/>
</dbReference>
<sequence length="374" mass="41928">MKPIQVKLKFNAATKDHGDRKPIRDGLSSIVKVGEYLWLACDEGISLERLKKTDDGYHEHTLFKLSDYITLSEEEISEIDIEGIDFENHYLWITGSHGLKRKKPSEDDSVKKQIKHIAKVEAEPNRYLLARIPLVKDDKTGELVLCKSCPHPEDPDKKLTAARLKGDANSNELMDALKKDKHLKNFLKIPGKDNGFDIEGLALDGSRIFLGLRGPVLRGWAIILEIETKEVDKQTIELKSIGPKDKKYKKHFLYLAGMGIREITPAGKDLLVLAGPTMELDGTIAVYRWKNALAATKEVKKSLVYEEQVERVFDIPHGTGKDAGKDKAEGITLISEHELLVVFDSPAEKRKSGKTDVVADIYLLAGKNKKPSEK</sequence>
<name>A0ABT8R5M4_9BACT</name>
<dbReference type="Proteomes" id="UP001168528">
    <property type="component" value="Unassembled WGS sequence"/>
</dbReference>
<accession>A0ABT8R5M4</accession>
<keyword evidence="3" id="KW-1185">Reference proteome</keyword>
<gene>
    <name evidence="2" type="ORF">Q0590_14080</name>
</gene>
<feature type="domain" description="DUF3616" evidence="1">
    <location>
        <begin position="27"/>
        <end position="360"/>
    </location>
</feature>